<sequence length="112" mass="11551">MPTTIRVRTLQALFGLAYTALALIAIGKSPGFATTLSAIVLACLAYMSSRTVPDRLVTLEEAVKLSPVALAVIAFGVVADSLTSLHAVGWAATVMSYCAGNRMRAAGVGPLV</sequence>
<proteinExistence type="predicted"/>
<keyword evidence="1" id="KW-0812">Transmembrane</keyword>
<accession>A0ABV0BD52</accession>
<evidence type="ECO:0008006" key="4">
    <source>
        <dbReference type="Google" id="ProtNLM"/>
    </source>
</evidence>
<gene>
    <name evidence="2" type="ORF">TPR58_18445</name>
</gene>
<protein>
    <recommendedName>
        <fullName evidence="4">SLC13 family permease</fullName>
    </recommendedName>
</protein>
<reference evidence="2 3" key="1">
    <citation type="submission" date="2024-05" db="EMBL/GenBank/DDBJ databases">
        <title>Sphingomonas sp. HF-S3 16S ribosomal RNA gene Genome sequencing and assembly.</title>
        <authorList>
            <person name="Lee H."/>
        </authorList>
    </citation>
    <scope>NUCLEOTIDE SEQUENCE [LARGE SCALE GENOMIC DNA]</scope>
    <source>
        <strain evidence="2 3">HF-S3</strain>
    </source>
</reference>
<comment type="caution">
    <text evidence="2">The sequence shown here is derived from an EMBL/GenBank/DDBJ whole genome shotgun (WGS) entry which is preliminary data.</text>
</comment>
<dbReference type="Proteomes" id="UP001427805">
    <property type="component" value="Unassembled WGS sequence"/>
</dbReference>
<feature type="transmembrane region" description="Helical" evidence="1">
    <location>
        <begin position="68"/>
        <end position="92"/>
    </location>
</feature>
<keyword evidence="3" id="KW-1185">Reference proteome</keyword>
<dbReference type="EMBL" id="JBDIZK010000012">
    <property type="protein sequence ID" value="MEN3749160.1"/>
    <property type="molecule type" value="Genomic_DNA"/>
</dbReference>
<keyword evidence="1" id="KW-1133">Transmembrane helix</keyword>
<dbReference type="RefSeq" id="WP_346248199.1">
    <property type="nucleotide sequence ID" value="NZ_JBDIZK010000012.1"/>
</dbReference>
<evidence type="ECO:0000313" key="3">
    <source>
        <dbReference type="Proteomes" id="UP001427805"/>
    </source>
</evidence>
<evidence type="ECO:0000313" key="2">
    <source>
        <dbReference type="EMBL" id="MEN3749160.1"/>
    </source>
</evidence>
<evidence type="ECO:0000256" key="1">
    <source>
        <dbReference type="SAM" id="Phobius"/>
    </source>
</evidence>
<name>A0ABV0BD52_9SPHN</name>
<keyword evidence="1" id="KW-0472">Membrane</keyword>
<organism evidence="2 3">
    <name type="scientific">Sphingomonas rustica</name>
    <dbReference type="NCBI Taxonomy" id="3103142"/>
    <lineage>
        <taxon>Bacteria</taxon>
        <taxon>Pseudomonadati</taxon>
        <taxon>Pseudomonadota</taxon>
        <taxon>Alphaproteobacteria</taxon>
        <taxon>Sphingomonadales</taxon>
        <taxon>Sphingomonadaceae</taxon>
        <taxon>Sphingomonas</taxon>
    </lineage>
</organism>
<feature type="transmembrane region" description="Helical" evidence="1">
    <location>
        <begin position="32"/>
        <end position="48"/>
    </location>
</feature>